<keyword evidence="4" id="KW-0574">Periplasm</keyword>
<dbReference type="EMBL" id="JBFRUW010000050">
    <property type="protein sequence ID" value="MFA0569388.1"/>
    <property type="molecule type" value="Genomic_DNA"/>
</dbReference>
<name>A0ABV4NDK8_9VIBR</name>
<proteinExistence type="predicted"/>
<organism evidence="5 6">
    <name type="scientific">Vibrio gallaecicus</name>
    <dbReference type="NCBI Taxonomy" id="552386"/>
    <lineage>
        <taxon>Bacteria</taxon>
        <taxon>Pseudomonadati</taxon>
        <taxon>Pseudomonadota</taxon>
        <taxon>Gammaproteobacteria</taxon>
        <taxon>Vibrionales</taxon>
        <taxon>Vibrionaceae</taxon>
        <taxon>Vibrio</taxon>
    </lineage>
</organism>
<keyword evidence="2" id="KW-0813">Transport</keyword>
<accession>A0ABV4NDK8</accession>
<dbReference type="Pfam" id="PF13416">
    <property type="entry name" value="SBP_bac_8"/>
    <property type="match status" value="1"/>
</dbReference>
<evidence type="ECO:0000256" key="1">
    <source>
        <dbReference type="ARBA" id="ARBA00004418"/>
    </source>
</evidence>
<protein>
    <submittedName>
        <fullName evidence="5">Spermidine/putrescine ABC transporter substrate-binding protein</fullName>
    </submittedName>
</protein>
<dbReference type="InterPro" id="IPR001188">
    <property type="entry name" value="Sperm_putr-bd"/>
</dbReference>
<dbReference type="PANTHER" id="PTHR30222:SF12">
    <property type="entry name" value="NORSPERMIDINE SENSOR"/>
    <property type="match status" value="1"/>
</dbReference>
<reference evidence="5 6" key="1">
    <citation type="journal article" date="2024" name="ISME J.">
        <title>Tailless and filamentous prophages are predominant in marine Vibrio.</title>
        <authorList>
            <person name="Steensen K."/>
            <person name="Seneca J."/>
            <person name="Bartlau N."/>
            <person name="Yu X.A."/>
            <person name="Hussain F.A."/>
            <person name="Polz M.F."/>
        </authorList>
    </citation>
    <scope>NUCLEOTIDE SEQUENCE [LARGE SCALE GENOMIC DNA]</scope>
    <source>
        <strain evidence="5 6">10N.222.51.A1</strain>
    </source>
</reference>
<keyword evidence="6" id="KW-1185">Reference proteome</keyword>
<gene>
    <name evidence="5" type="ORF">AB4566_14040</name>
</gene>
<dbReference type="RefSeq" id="WP_273297071.1">
    <property type="nucleotide sequence ID" value="NZ_JBFRUW010000050.1"/>
</dbReference>
<evidence type="ECO:0000256" key="2">
    <source>
        <dbReference type="ARBA" id="ARBA00022448"/>
    </source>
</evidence>
<dbReference type="Gene3D" id="3.40.190.10">
    <property type="entry name" value="Periplasmic binding protein-like II"/>
    <property type="match status" value="2"/>
</dbReference>
<keyword evidence="3" id="KW-0732">Signal</keyword>
<dbReference type="PANTHER" id="PTHR30222">
    <property type="entry name" value="SPERMIDINE/PUTRESCINE-BINDING PERIPLASMIC PROTEIN"/>
    <property type="match status" value="1"/>
</dbReference>
<comment type="subcellular location">
    <subcellularLocation>
        <location evidence="1">Periplasm</location>
    </subcellularLocation>
</comment>
<evidence type="ECO:0000256" key="4">
    <source>
        <dbReference type="ARBA" id="ARBA00022764"/>
    </source>
</evidence>
<sequence>MLIKKSYQNIILAGIFTSGVTTANEINIYNWEGYIDQKIIQDFENQTGHTITIDTYDSDSIRDEVINSGRAYVFDLILLDSWTLKSMGEKGLLYDLSHVSNELSSVIDVSRQKDCGRFGLPYTWGTMGIAYRESVARTPITSWMHLFNPPSEHHQRVVFSEDLVDGVASALLASNLPPFSSSKNDLKTAYKLLQQQKPHVLSYEFGESYGLIYGSASQMSMTLAFTGEHYYIGEYTEQNDWQYVVPEEGTLIWTECFAVPKSDNINTAAIKFLKYLNQPDIAARNAESIWFATPNTAALPLTNQEYRQDINIFPSAEILSRSVPYQSLDGDAQLIREKMIQAVKR</sequence>
<dbReference type="CDD" id="cd13590">
    <property type="entry name" value="PBP2_PotD_PotF_like"/>
    <property type="match status" value="1"/>
</dbReference>
<dbReference type="SUPFAM" id="SSF53850">
    <property type="entry name" value="Periplasmic binding protein-like II"/>
    <property type="match status" value="1"/>
</dbReference>
<evidence type="ECO:0000313" key="5">
    <source>
        <dbReference type="EMBL" id="MFA0569388.1"/>
    </source>
</evidence>
<dbReference type="InterPro" id="IPR006059">
    <property type="entry name" value="SBP"/>
</dbReference>
<dbReference type="Proteomes" id="UP001570417">
    <property type="component" value="Unassembled WGS sequence"/>
</dbReference>
<evidence type="ECO:0000256" key="3">
    <source>
        <dbReference type="ARBA" id="ARBA00022729"/>
    </source>
</evidence>
<comment type="caution">
    <text evidence="5">The sequence shown here is derived from an EMBL/GenBank/DDBJ whole genome shotgun (WGS) entry which is preliminary data.</text>
</comment>
<evidence type="ECO:0000313" key="6">
    <source>
        <dbReference type="Proteomes" id="UP001570417"/>
    </source>
</evidence>
<dbReference type="PRINTS" id="PR00909">
    <property type="entry name" value="SPERMDNBNDNG"/>
</dbReference>